<keyword evidence="2 5" id="KW-0479">Metal-binding</keyword>
<evidence type="ECO:0000256" key="7">
    <source>
        <dbReference type="SAM" id="Phobius"/>
    </source>
</evidence>
<dbReference type="PROSITE" id="PS00086">
    <property type="entry name" value="CYTOCHROME_P450"/>
    <property type="match status" value="1"/>
</dbReference>
<dbReference type="InterPro" id="IPR001128">
    <property type="entry name" value="Cyt_P450"/>
</dbReference>
<dbReference type="PANTHER" id="PTHR24305:SF190">
    <property type="entry name" value="P450, PUTATIVE (EUROFUNG)-RELATED"/>
    <property type="match status" value="1"/>
</dbReference>
<organism evidence="8 9">
    <name type="scientific">Exophiala viscosa</name>
    <dbReference type="NCBI Taxonomy" id="2486360"/>
    <lineage>
        <taxon>Eukaryota</taxon>
        <taxon>Fungi</taxon>
        <taxon>Dikarya</taxon>
        <taxon>Ascomycota</taxon>
        <taxon>Pezizomycotina</taxon>
        <taxon>Eurotiomycetes</taxon>
        <taxon>Chaetothyriomycetidae</taxon>
        <taxon>Chaetothyriales</taxon>
        <taxon>Herpotrichiellaceae</taxon>
        <taxon>Exophiala</taxon>
    </lineage>
</organism>
<dbReference type="AlphaFoldDB" id="A0AAN6I9E1"/>
<keyword evidence="5 6" id="KW-0349">Heme</keyword>
<dbReference type="InterPro" id="IPR017972">
    <property type="entry name" value="Cyt_P450_CS"/>
</dbReference>
<dbReference type="PRINTS" id="PR00463">
    <property type="entry name" value="EP450I"/>
</dbReference>
<comment type="similarity">
    <text evidence="6">Belongs to the cytochrome P450 family.</text>
</comment>
<dbReference type="EMBL" id="MU404361">
    <property type="protein sequence ID" value="KAI1609083.1"/>
    <property type="molecule type" value="Genomic_DNA"/>
</dbReference>
<keyword evidence="6" id="KW-0503">Monooxygenase</keyword>
<dbReference type="PANTHER" id="PTHR24305">
    <property type="entry name" value="CYTOCHROME P450"/>
    <property type="match status" value="1"/>
</dbReference>
<dbReference type="InterPro" id="IPR050121">
    <property type="entry name" value="Cytochrome_P450_monoxygenase"/>
</dbReference>
<dbReference type="GO" id="GO:0020037">
    <property type="term" value="F:heme binding"/>
    <property type="evidence" value="ECO:0007669"/>
    <property type="project" value="InterPro"/>
</dbReference>
<evidence type="ECO:0000313" key="8">
    <source>
        <dbReference type="EMBL" id="KAI1609083.1"/>
    </source>
</evidence>
<dbReference type="Pfam" id="PF00067">
    <property type="entry name" value="p450"/>
    <property type="match status" value="1"/>
</dbReference>
<keyword evidence="3 6" id="KW-0560">Oxidoreductase</keyword>
<gene>
    <name evidence="8" type="ORF">EDD36DRAFT_422791</name>
</gene>
<sequence length="450" mass="50509">MSWHDRYGPIVRLAPGVCSISSPDRTVYSEQTRCTKSDFYSAFGPPGRSTLFAESDMKKHRRERKSLAPLFSTTAIVEKYSGGIDDCNKLFLQQLDRYDDKIIDMKHWLECWAGDIGSQVTFGKRIGFLDEREDVGHLLRAKASVLRYGSIVGIYPRIHPYVHALMAWWRGSKPIWLAYVLEFTKSRMAELQYQKHDLDGSNKDSTTGCLLGGMLAVHEKVSDHASIGGMRTDPLVFVFAGLGGLATTMSTTLFYLYQHPQCLSKLRQEMDTAGREGHSGIKSASHQLFTYKHGINMPYLDAVIKESARISPPNGAPLWRVLPEEGAIVHGHFLPGGSVVGSNLWVAHYNKNVYGADVQDFRPERWIQPPGEALSHMNQNLMMFGLGPRTCLGKNLACLEVSKLLSVVVRRFDLQPIHPTLEIESDFVAKARNHEVLVSRIAEKLRTSCE</sequence>
<evidence type="ECO:0000256" key="5">
    <source>
        <dbReference type="PIRSR" id="PIRSR602401-1"/>
    </source>
</evidence>
<proteinExistence type="inferred from homology"/>
<keyword evidence="7" id="KW-0472">Membrane</keyword>
<dbReference type="Proteomes" id="UP001203852">
    <property type="component" value="Unassembled WGS sequence"/>
</dbReference>
<evidence type="ECO:0000256" key="2">
    <source>
        <dbReference type="ARBA" id="ARBA00022723"/>
    </source>
</evidence>
<evidence type="ECO:0000256" key="3">
    <source>
        <dbReference type="ARBA" id="ARBA00023002"/>
    </source>
</evidence>
<evidence type="ECO:0000256" key="1">
    <source>
        <dbReference type="ARBA" id="ARBA00001971"/>
    </source>
</evidence>
<name>A0AAN6I9E1_9EURO</name>
<dbReference type="InterPro" id="IPR002401">
    <property type="entry name" value="Cyt_P450_E_grp-I"/>
</dbReference>
<keyword evidence="7" id="KW-0812">Transmembrane</keyword>
<feature type="binding site" description="axial binding residue" evidence="5">
    <location>
        <position position="391"/>
    </location>
    <ligand>
        <name>heme</name>
        <dbReference type="ChEBI" id="CHEBI:30413"/>
    </ligand>
    <ligandPart>
        <name>Fe</name>
        <dbReference type="ChEBI" id="CHEBI:18248"/>
    </ligandPart>
</feature>
<dbReference type="GO" id="GO:0005506">
    <property type="term" value="F:iron ion binding"/>
    <property type="evidence" value="ECO:0007669"/>
    <property type="project" value="InterPro"/>
</dbReference>
<accession>A0AAN6I9E1</accession>
<dbReference type="InterPro" id="IPR036396">
    <property type="entry name" value="Cyt_P450_sf"/>
</dbReference>
<reference evidence="8" key="1">
    <citation type="journal article" date="2022" name="bioRxiv">
        <title>Deciphering the potential niche of two novel black yeast fungi from a biological soil crust based on their genomes, phenotypes, and melanin regulation.</title>
        <authorList>
            <consortium name="DOE Joint Genome Institute"/>
            <person name="Carr E.C."/>
            <person name="Barton Q."/>
            <person name="Grambo S."/>
            <person name="Sullivan M."/>
            <person name="Renfro C.M."/>
            <person name="Kuo A."/>
            <person name="Pangilinan J."/>
            <person name="Lipzen A."/>
            <person name="Keymanesh K."/>
            <person name="Savage E."/>
            <person name="Barry K."/>
            <person name="Grigoriev I.V."/>
            <person name="Riekhof W.R."/>
            <person name="Harris S.S."/>
        </authorList>
    </citation>
    <scope>NUCLEOTIDE SEQUENCE</scope>
    <source>
        <strain evidence="8">JF 03-4F</strain>
    </source>
</reference>
<comment type="cofactor">
    <cofactor evidence="1 5">
        <name>heme</name>
        <dbReference type="ChEBI" id="CHEBI:30413"/>
    </cofactor>
</comment>
<dbReference type="GO" id="GO:0004497">
    <property type="term" value="F:monooxygenase activity"/>
    <property type="evidence" value="ECO:0007669"/>
    <property type="project" value="UniProtKB-KW"/>
</dbReference>
<protein>
    <submittedName>
        <fullName evidence="8">Cytochrome P450</fullName>
    </submittedName>
</protein>
<keyword evidence="9" id="KW-1185">Reference proteome</keyword>
<evidence type="ECO:0000313" key="9">
    <source>
        <dbReference type="Proteomes" id="UP001203852"/>
    </source>
</evidence>
<evidence type="ECO:0000256" key="4">
    <source>
        <dbReference type="ARBA" id="ARBA00023004"/>
    </source>
</evidence>
<dbReference type="Gene3D" id="1.10.630.10">
    <property type="entry name" value="Cytochrome P450"/>
    <property type="match status" value="1"/>
</dbReference>
<dbReference type="PRINTS" id="PR00385">
    <property type="entry name" value="P450"/>
</dbReference>
<comment type="caution">
    <text evidence="8">The sequence shown here is derived from an EMBL/GenBank/DDBJ whole genome shotgun (WGS) entry which is preliminary data.</text>
</comment>
<feature type="transmembrane region" description="Helical" evidence="7">
    <location>
        <begin position="235"/>
        <end position="257"/>
    </location>
</feature>
<dbReference type="GO" id="GO:0016705">
    <property type="term" value="F:oxidoreductase activity, acting on paired donors, with incorporation or reduction of molecular oxygen"/>
    <property type="evidence" value="ECO:0007669"/>
    <property type="project" value="InterPro"/>
</dbReference>
<keyword evidence="7" id="KW-1133">Transmembrane helix</keyword>
<evidence type="ECO:0000256" key="6">
    <source>
        <dbReference type="RuleBase" id="RU000461"/>
    </source>
</evidence>
<keyword evidence="4 5" id="KW-0408">Iron</keyword>
<dbReference type="SUPFAM" id="SSF48264">
    <property type="entry name" value="Cytochrome P450"/>
    <property type="match status" value="1"/>
</dbReference>